<evidence type="ECO:0000313" key="3">
    <source>
        <dbReference type="Proteomes" id="UP000051181"/>
    </source>
</evidence>
<dbReference type="AlphaFoldDB" id="A0A0R1EZL8"/>
<evidence type="ECO:0000259" key="1">
    <source>
        <dbReference type="Pfam" id="PF01638"/>
    </source>
</evidence>
<dbReference type="Gene3D" id="1.10.10.10">
    <property type="entry name" value="Winged helix-like DNA-binding domain superfamily/Winged helix DNA-binding domain"/>
    <property type="match status" value="1"/>
</dbReference>
<sequence>MDNYTLGNSVSLKLLNDKWAGIIIANLDETPSDFMNLREKVHGLSTLNLFNEVSKLNQFNLLDLTEDRRIALTNSGSSFKNILSELNRWGNQHANLKLVAEY</sequence>
<reference evidence="2 3" key="1">
    <citation type="journal article" date="2015" name="Genome Announc.">
        <title>Expanding the biotechnology potential of lactobacilli through comparative genomics of 213 strains and associated genera.</title>
        <authorList>
            <person name="Sun Z."/>
            <person name="Harris H.M."/>
            <person name="McCann A."/>
            <person name="Guo C."/>
            <person name="Argimon S."/>
            <person name="Zhang W."/>
            <person name="Yang X."/>
            <person name="Jeffery I.B."/>
            <person name="Cooney J.C."/>
            <person name="Kagawa T.F."/>
            <person name="Liu W."/>
            <person name="Song Y."/>
            <person name="Salvetti E."/>
            <person name="Wrobel A."/>
            <person name="Rasinkangas P."/>
            <person name="Parkhill J."/>
            <person name="Rea M.C."/>
            <person name="O'Sullivan O."/>
            <person name="Ritari J."/>
            <person name="Douillard F.P."/>
            <person name="Paul Ross R."/>
            <person name="Yang R."/>
            <person name="Briner A.E."/>
            <person name="Felis G.E."/>
            <person name="de Vos W.M."/>
            <person name="Barrangou R."/>
            <person name="Klaenhammer T.R."/>
            <person name="Caufield P.W."/>
            <person name="Cui Y."/>
            <person name="Zhang H."/>
            <person name="O'Toole P.W."/>
        </authorList>
    </citation>
    <scope>NUCLEOTIDE SEQUENCE [LARGE SCALE GENOMIC DNA]</scope>
    <source>
        <strain evidence="2 3">DSM 20001</strain>
    </source>
</reference>
<dbReference type="InterPro" id="IPR036388">
    <property type="entry name" value="WH-like_DNA-bd_sf"/>
</dbReference>
<dbReference type="RefSeq" id="WP_010012140.1">
    <property type="nucleotide sequence ID" value="NZ_AZCN01000075.1"/>
</dbReference>
<dbReference type="GeneID" id="65918017"/>
<dbReference type="PATRIC" id="fig|913848.6.peg.2328"/>
<proteinExistence type="predicted"/>
<dbReference type="SUPFAM" id="SSF46785">
    <property type="entry name" value="Winged helix' DNA-binding domain"/>
    <property type="match status" value="1"/>
</dbReference>
<evidence type="ECO:0000313" key="2">
    <source>
        <dbReference type="EMBL" id="KRK14590.1"/>
    </source>
</evidence>
<gene>
    <name evidence="2" type="ORF">FD22_GL002281</name>
</gene>
<name>A0A0R1EZL8_9LACO</name>
<comment type="caution">
    <text evidence="2">The sequence shown here is derived from an EMBL/GenBank/DDBJ whole genome shotgun (WGS) entry which is preliminary data.</text>
</comment>
<protein>
    <submittedName>
        <fullName evidence="2">Putative transcription regulator (Putative)</fullName>
    </submittedName>
</protein>
<dbReference type="Proteomes" id="UP000051181">
    <property type="component" value="Unassembled WGS sequence"/>
</dbReference>
<feature type="domain" description="HTH hxlR-type" evidence="1">
    <location>
        <begin position="14"/>
        <end position="95"/>
    </location>
</feature>
<dbReference type="InterPro" id="IPR036390">
    <property type="entry name" value="WH_DNA-bd_sf"/>
</dbReference>
<dbReference type="eggNOG" id="COG1733">
    <property type="taxonomic scope" value="Bacteria"/>
</dbReference>
<dbReference type="EMBL" id="AZCN01000075">
    <property type="protein sequence ID" value="KRK14590.1"/>
    <property type="molecule type" value="Genomic_DNA"/>
</dbReference>
<accession>A0A0R1EZL8</accession>
<dbReference type="InterPro" id="IPR002577">
    <property type="entry name" value="HTH_HxlR"/>
</dbReference>
<dbReference type="Pfam" id="PF01638">
    <property type="entry name" value="HxlR"/>
    <property type="match status" value="1"/>
</dbReference>
<organism evidence="2 3">
    <name type="scientific">Loigolactobacillus coryniformis subsp. coryniformis KCTC 3167 = DSM 20001</name>
    <dbReference type="NCBI Taxonomy" id="913848"/>
    <lineage>
        <taxon>Bacteria</taxon>
        <taxon>Bacillati</taxon>
        <taxon>Bacillota</taxon>
        <taxon>Bacilli</taxon>
        <taxon>Lactobacillales</taxon>
        <taxon>Lactobacillaceae</taxon>
        <taxon>Loigolactobacillus</taxon>
    </lineage>
</organism>